<proteinExistence type="predicted"/>
<comment type="caution">
    <text evidence="1">The sequence shown here is derived from an EMBL/GenBank/DDBJ whole genome shotgun (WGS) entry which is preliminary data.</text>
</comment>
<evidence type="ECO:0000313" key="1">
    <source>
        <dbReference type="EMBL" id="OMJ09414.1"/>
    </source>
</evidence>
<reference evidence="2" key="1">
    <citation type="submission" date="2017-01" db="EMBL/GenBank/DDBJ databases">
        <authorList>
            <person name="Wang Y."/>
            <person name="White M."/>
            <person name="Kvist S."/>
            <person name="Moncalvo J.-M."/>
        </authorList>
    </citation>
    <scope>NUCLEOTIDE SEQUENCE [LARGE SCALE GENOMIC DNA]</scope>
    <source>
        <strain evidence="2">ID-206-W2</strain>
    </source>
</reference>
<organism evidence="1 2">
    <name type="scientific">Smittium culicis</name>
    <dbReference type="NCBI Taxonomy" id="133412"/>
    <lineage>
        <taxon>Eukaryota</taxon>
        <taxon>Fungi</taxon>
        <taxon>Fungi incertae sedis</taxon>
        <taxon>Zoopagomycota</taxon>
        <taxon>Kickxellomycotina</taxon>
        <taxon>Harpellomycetes</taxon>
        <taxon>Harpellales</taxon>
        <taxon>Legeriomycetaceae</taxon>
        <taxon>Smittium</taxon>
    </lineage>
</organism>
<name>A0A1R1X477_9FUNG</name>
<sequence length="14" mass="1665">MHIRQTLKKKGLLV</sequence>
<evidence type="ECO:0000313" key="2">
    <source>
        <dbReference type="Proteomes" id="UP000187429"/>
    </source>
</evidence>
<protein>
    <submittedName>
        <fullName evidence="1">Uncharacterized protein</fullName>
    </submittedName>
</protein>
<dbReference type="EMBL" id="LSSM01007062">
    <property type="protein sequence ID" value="OMJ09414.1"/>
    <property type="molecule type" value="Genomic_DNA"/>
</dbReference>
<accession>A0A1R1X477</accession>
<gene>
    <name evidence="1" type="ORF">AYI69_g10679</name>
</gene>
<dbReference type="Proteomes" id="UP000187429">
    <property type="component" value="Unassembled WGS sequence"/>
</dbReference>
<feature type="non-terminal residue" evidence="1">
    <location>
        <position position="14"/>
    </location>
</feature>
<keyword evidence="2" id="KW-1185">Reference proteome</keyword>